<organism evidence="1">
    <name type="scientific">bioreactor metagenome</name>
    <dbReference type="NCBI Taxonomy" id="1076179"/>
    <lineage>
        <taxon>unclassified sequences</taxon>
        <taxon>metagenomes</taxon>
        <taxon>ecological metagenomes</taxon>
    </lineage>
</organism>
<dbReference type="PANTHER" id="PTHR10000:SF8">
    <property type="entry name" value="HAD SUPERFAMILY HYDROLASE-LIKE, TYPE 3"/>
    <property type="match status" value="1"/>
</dbReference>
<accession>A0A645AZ22</accession>
<sequence>MGAYDGYYLYCDLDGTLLDDDKRISAENREAILDFIQQGGRFGVATGRVPGILGSVERDLPINAPCILYNGAGLYDLDERKFLAMHPVDRDRTGRVAERLIELNDSTCVQVFTDTSIYEINPDQRDDPQTVIEQIQTRCEPFDQVSGTLLKVLIAHTPDALDILHASLEQDGLFDGLSAFRTSSTYLEFVAEGVNKGMTLSDVRSRCKDVKKILAIGDYNNDLEMVSLADIGGAPANAIREVKDAADIVLDADNNHSAVARFLEAALA</sequence>
<dbReference type="InterPro" id="IPR023214">
    <property type="entry name" value="HAD_sf"/>
</dbReference>
<dbReference type="Gene3D" id="3.40.50.1000">
    <property type="entry name" value="HAD superfamily/HAD-like"/>
    <property type="match status" value="1"/>
</dbReference>
<gene>
    <name evidence="1" type="ORF">SDC9_105326</name>
</gene>
<dbReference type="InterPro" id="IPR006379">
    <property type="entry name" value="HAD-SF_hydro_IIB"/>
</dbReference>
<dbReference type="EC" id="3.1.3.-" evidence="1"/>
<dbReference type="GO" id="GO:0016791">
    <property type="term" value="F:phosphatase activity"/>
    <property type="evidence" value="ECO:0007669"/>
    <property type="project" value="TreeGrafter"/>
</dbReference>
<evidence type="ECO:0000313" key="1">
    <source>
        <dbReference type="EMBL" id="MPM58495.1"/>
    </source>
</evidence>
<keyword evidence="1" id="KW-0378">Hydrolase</keyword>
<comment type="caution">
    <text evidence="1">The sequence shown here is derived from an EMBL/GenBank/DDBJ whole genome shotgun (WGS) entry which is preliminary data.</text>
</comment>
<dbReference type="AlphaFoldDB" id="A0A645AZ22"/>
<dbReference type="GO" id="GO:0005829">
    <property type="term" value="C:cytosol"/>
    <property type="evidence" value="ECO:0007669"/>
    <property type="project" value="TreeGrafter"/>
</dbReference>
<proteinExistence type="predicted"/>
<dbReference type="EMBL" id="VSSQ01016792">
    <property type="protein sequence ID" value="MPM58495.1"/>
    <property type="molecule type" value="Genomic_DNA"/>
</dbReference>
<protein>
    <submittedName>
        <fullName evidence="1">Putative phosphatase</fullName>
        <ecNumber evidence="1">3.1.3.-</ecNumber>
    </submittedName>
</protein>
<dbReference type="PANTHER" id="PTHR10000">
    <property type="entry name" value="PHOSPHOSERINE PHOSPHATASE"/>
    <property type="match status" value="1"/>
</dbReference>
<dbReference type="GO" id="GO:0000287">
    <property type="term" value="F:magnesium ion binding"/>
    <property type="evidence" value="ECO:0007669"/>
    <property type="project" value="TreeGrafter"/>
</dbReference>
<name>A0A645AZ22_9ZZZZ</name>
<reference evidence="1" key="1">
    <citation type="submission" date="2019-08" db="EMBL/GenBank/DDBJ databases">
        <authorList>
            <person name="Kucharzyk K."/>
            <person name="Murdoch R.W."/>
            <person name="Higgins S."/>
            <person name="Loffler F."/>
        </authorList>
    </citation>
    <scope>NUCLEOTIDE SEQUENCE</scope>
</reference>
<dbReference type="Gene3D" id="3.30.1240.10">
    <property type="match status" value="1"/>
</dbReference>
<dbReference type="NCBIfam" id="TIGR01484">
    <property type="entry name" value="HAD-SF-IIB"/>
    <property type="match status" value="1"/>
</dbReference>
<dbReference type="InterPro" id="IPR036412">
    <property type="entry name" value="HAD-like_sf"/>
</dbReference>
<dbReference type="Pfam" id="PF08282">
    <property type="entry name" value="Hydrolase_3"/>
    <property type="match status" value="1"/>
</dbReference>
<dbReference type="SUPFAM" id="SSF56784">
    <property type="entry name" value="HAD-like"/>
    <property type="match status" value="1"/>
</dbReference>